<dbReference type="Proteomes" id="UP001317322">
    <property type="component" value="Chromosome"/>
</dbReference>
<gene>
    <name evidence="1" type="ORF">NP075_04185</name>
</gene>
<evidence type="ECO:0000313" key="2">
    <source>
        <dbReference type="Proteomes" id="UP001317322"/>
    </source>
</evidence>
<name>A0ABY5K675_9CELL</name>
<protein>
    <submittedName>
        <fullName evidence="1">Uncharacterized protein</fullName>
    </submittedName>
</protein>
<sequence length="187" mass="21248">MKRRVSWREQYWEFRPLGPDGVEGDVVLYGTQRQLRVPEEYPFSTDRAHTRPSMTVRARGVINLGNACYDAFDERGAPIGCLQYRWMESQVVHTWRVMGRGADLVGMQQNVLGGMLRVAFSRLPVVSLIPLRRGFDFRFRDTTGAERLRVECRAGSRDRYTVTTPGGSVDIRLAAGIALLLDWRGGI</sequence>
<evidence type="ECO:0000313" key="1">
    <source>
        <dbReference type="EMBL" id="UUI65941.1"/>
    </source>
</evidence>
<organism evidence="1 2">
    <name type="scientific">Cellulomonas wangsupingiae</name>
    <dbReference type="NCBI Taxonomy" id="2968085"/>
    <lineage>
        <taxon>Bacteria</taxon>
        <taxon>Bacillati</taxon>
        <taxon>Actinomycetota</taxon>
        <taxon>Actinomycetes</taxon>
        <taxon>Micrococcales</taxon>
        <taxon>Cellulomonadaceae</taxon>
        <taxon>Cellulomonas</taxon>
    </lineage>
</organism>
<dbReference type="RefSeq" id="WP_256791494.1">
    <property type="nucleotide sequence ID" value="NZ_CP101989.1"/>
</dbReference>
<keyword evidence="2" id="KW-1185">Reference proteome</keyword>
<proteinExistence type="predicted"/>
<dbReference type="EMBL" id="CP101989">
    <property type="protein sequence ID" value="UUI65941.1"/>
    <property type="molecule type" value="Genomic_DNA"/>
</dbReference>
<accession>A0ABY5K675</accession>
<reference evidence="1 2" key="1">
    <citation type="submission" date="2022-07" db="EMBL/GenBank/DDBJ databases">
        <title>Novel species in genus cellulomonas.</title>
        <authorList>
            <person name="Ye L."/>
        </authorList>
    </citation>
    <scope>NUCLEOTIDE SEQUENCE [LARGE SCALE GENOMIC DNA]</scope>
    <source>
        <strain evidence="2">zg-Y908</strain>
    </source>
</reference>